<dbReference type="PANTHER" id="PTHR11946">
    <property type="entry name" value="VALYL-TRNA SYNTHETASES"/>
    <property type="match status" value="1"/>
</dbReference>
<dbReference type="EC" id="6.1.1.9" evidence="2"/>
<evidence type="ECO:0000313" key="11">
    <source>
        <dbReference type="Proteomes" id="UP000235145"/>
    </source>
</evidence>
<evidence type="ECO:0000256" key="4">
    <source>
        <dbReference type="ARBA" id="ARBA00022741"/>
    </source>
</evidence>
<dbReference type="InterPro" id="IPR002300">
    <property type="entry name" value="aa-tRNA-synth_Ia"/>
</dbReference>
<comment type="similarity">
    <text evidence="1">Belongs to the class-I aminoacyl-tRNA synthetase family.</text>
</comment>
<keyword evidence="6" id="KW-0648">Protein biosynthesis</keyword>
<keyword evidence="5" id="KW-0067">ATP-binding</keyword>
<evidence type="ECO:0000259" key="9">
    <source>
        <dbReference type="Pfam" id="PF00133"/>
    </source>
</evidence>
<evidence type="ECO:0000256" key="5">
    <source>
        <dbReference type="ARBA" id="ARBA00022840"/>
    </source>
</evidence>
<dbReference type="GO" id="GO:0005524">
    <property type="term" value="F:ATP binding"/>
    <property type="evidence" value="ECO:0007669"/>
    <property type="project" value="UniProtKB-KW"/>
</dbReference>
<keyword evidence="3" id="KW-0436">Ligase</keyword>
<sequence length="110" mass="13398">MEGLVIEPMIKPQWYVNYNGIAKEALDAVMDENNKKIDILPKQYAAEWKRWLENIRDWCVSRRLWWGHRVPAWYVTLEDDKLKEHMRLLTNIRKILTTEDGYWIASFFER</sequence>
<feature type="domain" description="Aminoacyl-tRNA synthetase class Ia" evidence="9">
    <location>
        <begin position="7"/>
        <end position="83"/>
    </location>
</feature>
<gene>
    <name evidence="10" type="ORF">LSAT_V11C400173670</name>
</gene>
<accession>A0A9R1VYT2</accession>
<dbReference type="GO" id="GO:0006438">
    <property type="term" value="P:valyl-tRNA aminoacylation"/>
    <property type="evidence" value="ECO:0007669"/>
    <property type="project" value="InterPro"/>
</dbReference>
<dbReference type="EMBL" id="NBSK02000004">
    <property type="protein sequence ID" value="KAJ0213131.1"/>
    <property type="molecule type" value="Genomic_DNA"/>
</dbReference>
<organism evidence="10 11">
    <name type="scientific">Lactuca sativa</name>
    <name type="common">Garden lettuce</name>
    <dbReference type="NCBI Taxonomy" id="4236"/>
    <lineage>
        <taxon>Eukaryota</taxon>
        <taxon>Viridiplantae</taxon>
        <taxon>Streptophyta</taxon>
        <taxon>Embryophyta</taxon>
        <taxon>Tracheophyta</taxon>
        <taxon>Spermatophyta</taxon>
        <taxon>Magnoliopsida</taxon>
        <taxon>eudicotyledons</taxon>
        <taxon>Gunneridae</taxon>
        <taxon>Pentapetalae</taxon>
        <taxon>asterids</taxon>
        <taxon>campanulids</taxon>
        <taxon>Asterales</taxon>
        <taxon>Asteraceae</taxon>
        <taxon>Cichorioideae</taxon>
        <taxon>Cichorieae</taxon>
        <taxon>Lactucinae</taxon>
        <taxon>Lactuca</taxon>
    </lineage>
</organism>
<dbReference type="SUPFAM" id="SSF52374">
    <property type="entry name" value="Nucleotidylyl transferase"/>
    <property type="match status" value="1"/>
</dbReference>
<dbReference type="InterPro" id="IPR014729">
    <property type="entry name" value="Rossmann-like_a/b/a_fold"/>
</dbReference>
<keyword evidence="7" id="KW-0030">Aminoacyl-tRNA synthetase</keyword>
<name>A0A9R1VYT2_LACSA</name>
<dbReference type="AlphaFoldDB" id="A0A9R1VYT2"/>
<evidence type="ECO:0000256" key="8">
    <source>
        <dbReference type="ARBA" id="ARBA00029936"/>
    </source>
</evidence>
<protein>
    <recommendedName>
        <fullName evidence="2">valine--tRNA ligase</fullName>
        <ecNumber evidence="2">6.1.1.9</ecNumber>
    </recommendedName>
    <alternativeName>
        <fullName evidence="8">Valyl-tRNA synthetase</fullName>
    </alternativeName>
</protein>
<dbReference type="PANTHER" id="PTHR11946:SF109">
    <property type="entry name" value="VALINE--TRNA LIGASE"/>
    <property type="match status" value="1"/>
</dbReference>
<dbReference type="InterPro" id="IPR002303">
    <property type="entry name" value="Valyl-tRNA_ligase"/>
</dbReference>
<evidence type="ECO:0000256" key="7">
    <source>
        <dbReference type="ARBA" id="ARBA00023146"/>
    </source>
</evidence>
<dbReference type="Proteomes" id="UP000235145">
    <property type="component" value="Unassembled WGS sequence"/>
</dbReference>
<reference evidence="10 11" key="1">
    <citation type="journal article" date="2017" name="Nat. Commun.">
        <title>Genome assembly with in vitro proximity ligation data and whole-genome triplication in lettuce.</title>
        <authorList>
            <person name="Reyes-Chin-Wo S."/>
            <person name="Wang Z."/>
            <person name="Yang X."/>
            <person name="Kozik A."/>
            <person name="Arikit S."/>
            <person name="Song C."/>
            <person name="Xia L."/>
            <person name="Froenicke L."/>
            <person name="Lavelle D.O."/>
            <person name="Truco M.J."/>
            <person name="Xia R."/>
            <person name="Zhu S."/>
            <person name="Xu C."/>
            <person name="Xu H."/>
            <person name="Xu X."/>
            <person name="Cox K."/>
            <person name="Korf I."/>
            <person name="Meyers B.C."/>
            <person name="Michelmore R.W."/>
        </authorList>
    </citation>
    <scope>NUCLEOTIDE SEQUENCE [LARGE SCALE GENOMIC DNA]</scope>
    <source>
        <strain evidence="11">cv. Salinas</strain>
        <tissue evidence="10">Seedlings</tissue>
    </source>
</reference>
<evidence type="ECO:0000256" key="3">
    <source>
        <dbReference type="ARBA" id="ARBA00022598"/>
    </source>
</evidence>
<evidence type="ECO:0000256" key="6">
    <source>
        <dbReference type="ARBA" id="ARBA00022917"/>
    </source>
</evidence>
<evidence type="ECO:0000256" key="2">
    <source>
        <dbReference type="ARBA" id="ARBA00013169"/>
    </source>
</evidence>
<proteinExistence type="inferred from homology"/>
<dbReference type="Gene3D" id="3.40.50.620">
    <property type="entry name" value="HUPs"/>
    <property type="match status" value="1"/>
</dbReference>
<keyword evidence="11" id="KW-1185">Reference proteome</keyword>
<keyword evidence="4" id="KW-0547">Nucleotide-binding</keyword>
<evidence type="ECO:0000313" key="10">
    <source>
        <dbReference type="EMBL" id="KAJ0213131.1"/>
    </source>
</evidence>
<evidence type="ECO:0000256" key="1">
    <source>
        <dbReference type="ARBA" id="ARBA00005594"/>
    </source>
</evidence>
<dbReference type="Pfam" id="PF00133">
    <property type="entry name" value="tRNA-synt_1"/>
    <property type="match status" value="1"/>
</dbReference>
<comment type="caution">
    <text evidence="10">The sequence shown here is derived from an EMBL/GenBank/DDBJ whole genome shotgun (WGS) entry which is preliminary data.</text>
</comment>
<dbReference type="GO" id="GO:0004832">
    <property type="term" value="F:valine-tRNA ligase activity"/>
    <property type="evidence" value="ECO:0007669"/>
    <property type="project" value="UniProtKB-EC"/>
</dbReference>